<name>A0AAD6XHJ6_9AGAR</name>
<reference evidence="1" key="1">
    <citation type="submission" date="2023-03" db="EMBL/GenBank/DDBJ databases">
        <title>Massive genome expansion in bonnet fungi (Mycena s.s.) driven by repeated elements and novel gene families across ecological guilds.</title>
        <authorList>
            <consortium name="Lawrence Berkeley National Laboratory"/>
            <person name="Harder C.B."/>
            <person name="Miyauchi S."/>
            <person name="Viragh M."/>
            <person name="Kuo A."/>
            <person name="Thoen E."/>
            <person name="Andreopoulos B."/>
            <person name="Lu D."/>
            <person name="Skrede I."/>
            <person name="Drula E."/>
            <person name="Henrissat B."/>
            <person name="Morin E."/>
            <person name="Kohler A."/>
            <person name="Barry K."/>
            <person name="LaButti K."/>
            <person name="Morin E."/>
            <person name="Salamov A."/>
            <person name="Lipzen A."/>
            <person name="Mereny Z."/>
            <person name="Hegedus B."/>
            <person name="Baldrian P."/>
            <person name="Stursova M."/>
            <person name="Weitz H."/>
            <person name="Taylor A."/>
            <person name="Grigoriev I.V."/>
            <person name="Nagy L.G."/>
            <person name="Martin F."/>
            <person name="Kauserud H."/>
        </authorList>
    </citation>
    <scope>NUCLEOTIDE SEQUENCE</scope>
    <source>
        <strain evidence="1">CBHHK173m</strain>
    </source>
</reference>
<dbReference type="EMBL" id="JARJCN010000169">
    <property type="protein sequence ID" value="KAJ7065958.1"/>
    <property type="molecule type" value="Genomic_DNA"/>
</dbReference>
<dbReference type="Proteomes" id="UP001222325">
    <property type="component" value="Unassembled WGS sequence"/>
</dbReference>
<sequence>MPRRRGGSKPSAGHAIELHQHILLAVQDLEVRMGLVHRWVPDSEEWREAAIMVQRRRYQRALDELQGLIVARLFELTKMNMSGTGYKLRKHIAKALQAPSRAVKTALSNYNTAAAALDPP</sequence>
<dbReference type="AlphaFoldDB" id="A0AAD6XHJ6"/>
<comment type="caution">
    <text evidence="1">The sequence shown here is derived from an EMBL/GenBank/DDBJ whole genome shotgun (WGS) entry which is preliminary data.</text>
</comment>
<protein>
    <submittedName>
        <fullName evidence="1">Uncharacterized protein</fullName>
    </submittedName>
</protein>
<accession>A0AAD6XHJ6</accession>
<evidence type="ECO:0000313" key="2">
    <source>
        <dbReference type="Proteomes" id="UP001222325"/>
    </source>
</evidence>
<proteinExistence type="predicted"/>
<evidence type="ECO:0000313" key="1">
    <source>
        <dbReference type="EMBL" id="KAJ7065958.1"/>
    </source>
</evidence>
<organism evidence="1 2">
    <name type="scientific">Mycena belliarum</name>
    <dbReference type="NCBI Taxonomy" id="1033014"/>
    <lineage>
        <taxon>Eukaryota</taxon>
        <taxon>Fungi</taxon>
        <taxon>Dikarya</taxon>
        <taxon>Basidiomycota</taxon>
        <taxon>Agaricomycotina</taxon>
        <taxon>Agaricomycetes</taxon>
        <taxon>Agaricomycetidae</taxon>
        <taxon>Agaricales</taxon>
        <taxon>Marasmiineae</taxon>
        <taxon>Mycenaceae</taxon>
        <taxon>Mycena</taxon>
    </lineage>
</organism>
<keyword evidence="2" id="KW-1185">Reference proteome</keyword>
<gene>
    <name evidence="1" type="ORF">B0H15DRAFT_958433</name>
</gene>